<organism evidence="1 2">
    <name type="scientific">Nicotiana attenuata</name>
    <name type="common">Coyote tobacco</name>
    <dbReference type="NCBI Taxonomy" id="49451"/>
    <lineage>
        <taxon>Eukaryota</taxon>
        <taxon>Viridiplantae</taxon>
        <taxon>Streptophyta</taxon>
        <taxon>Embryophyta</taxon>
        <taxon>Tracheophyta</taxon>
        <taxon>Spermatophyta</taxon>
        <taxon>Magnoliopsida</taxon>
        <taxon>eudicotyledons</taxon>
        <taxon>Gunneridae</taxon>
        <taxon>Pentapetalae</taxon>
        <taxon>asterids</taxon>
        <taxon>lamiids</taxon>
        <taxon>Solanales</taxon>
        <taxon>Solanaceae</taxon>
        <taxon>Nicotianoideae</taxon>
        <taxon>Nicotianeae</taxon>
        <taxon>Nicotiana</taxon>
    </lineage>
</organism>
<reference evidence="1" key="1">
    <citation type="submission" date="2016-11" db="EMBL/GenBank/DDBJ databases">
        <title>The genome of Nicotiana attenuata.</title>
        <authorList>
            <person name="Xu S."/>
            <person name="Brockmoeller T."/>
            <person name="Gaquerel E."/>
            <person name="Navarro A."/>
            <person name="Kuhl H."/>
            <person name="Gase K."/>
            <person name="Ling Z."/>
            <person name="Zhou W."/>
            <person name="Kreitzer C."/>
            <person name="Stanke M."/>
            <person name="Tang H."/>
            <person name="Lyons E."/>
            <person name="Pandey P."/>
            <person name="Pandey S.P."/>
            <person name="Timmermann B."/>
            <person name="Baldwin I.T."/>
        </authorList>
    </citation>
    <scope>NUCLEOTIDE SEQUENCE [LARGE SCALE GENOMIC DNA]</scope>
    <source>
        <strain evidence="1">UT</strain>
    </source>
</reference>
<evidence type="ECO:0000313" key="1">
    <source>
        <dbReference type="EMBL" id="OIT37113.1"/>
    </source>
</evidence>
<accession>A0A314L6C2</accession>
<dbReference type="SMR" id="A0A314L6C2"/>
<proteinExistence type="predicted"/>
<evidence type="ECO:0000313" key="2">
    <source>
        <dbReference type="Proteomes" id="UP000187609"/>
    </source>
</evidence>
<name>A0A314L6C2_NICAT</name>
<dbReference type="Proteomes" id="UP000187609">
    <property type="component" value="Unassembled WGS sequence"/>
</dbReference>
<dbReference type="STRING" id="49451.A0A314L6C2"/>
<dbReference type="InterPro" id="IPR013785">
    <property type="entry name" value="Aldolase_TIM"/>
</dbReference>
<keyword evidence="2" id="KW-1185">Reference proteome</keyword>
<dbReference type="AlphaFoldDB" id="A0A314L6C2"/>
<keyword evidence="1" id="KW-0456">Lyase</keyword>
<sequence>MLKIGMTFVCPNSVINHMLFIEFSLKAFVMRGFLWTWRLSICSGASGSVTTEDVASMLIGLGVKTNVDLRKLVLAGDFILYLQTFFGQPSGSVFALEL</sequence>
<dbReference type="GO" id="GO:0016829">
    <property type="term" value="F:lyase activity"/>
    <property type="evidence" value="ECO:0007669"/>
    <property type="project" value="UniProtKB-KW"/>
</dbReference>
<dbReference type="Gene3D" id="3.20.20.70">
    <property type="entry name" value="Aldolase class I"/>
    <property type="match status" value="1"/>
</dbReference>
<dbReference type="Gramene" id="OIT37113">
    <property type="protein sequence ID" value="OIT37113"/>
    <property type="gene ID" value="A4A49_43335"/>
</dbReference>
<dbReference type="EMBL" id="MJEQ01000350">
    <property type="protein sequence ID" value="OIT37113.1"/>
    <property type="molecule type" value="Genomic_DNA"/>
</dbReference>
<gene>
    <name evidence="1" type="primary">HMGCL_0</name>
    <name evidence="1" type="ORF">A4A49_43335</name>
</gene>
<protein>
    <submittedName>
        <fullName evidence="1">Hydroxymethylglutaryl-coa lyase, mitochondrial</fullName>
    </submittedName>
</protein>
<comment type="caution">
    <text evidence="1">The sequence shown here is derived from an EMBL/GenBank/DDBJ whole genome shotgun (WGS) entry which is preliminary data.</text>
</comment>